<sequence length="669" mass="74640">MSLSNSRGSVTVNGAAYRGRAPGPGPAGHARGQQQTDEDDGVLQMVNKLLEEDNLCGSNYGNFDTLPTNEKNNGTWWPDQNHDGYSKTKYHDVEMSPRGSHGNNSYDFTNGGYDSKTKYHNVEASPRGSQGNHSYDFGNGGLNCKTKYLNVEASPQENKSYNISNLDRFGNNFGRMSSPRTSLMQQQMSDELLQQSPPQCYSYSHGFDATPGLNTNDLLTDNSCQHNPHNSPGSNGKLLSDELEDYLNSITSTPECSESLSAFGSGYDLNLNLGFDTDFSNENNMHPYLPSSSQNRLEGLYSQAPVGRPIRQAPHMSSSKKEEDFCMGDGTKHNHRSCLNYNNNCSHIANNNTMSSNYGNGISSNRNHFRNPSPFNYRPSHHNPLPVPMSPMPFPPVVPPPFEFLSYPDIFHRRNPVPFLPPYYDNAAAQAALLAGVPSVGGSGFRMSRRSGPSNELHARLEESYNQFKSLEKERKKTEADLARHNPGKKVSSANNIPVPRLPLTPSRVDRLIVDQYREHGRVITLVAKMERLRGAPVHPRIRLSMENWLEAIKKVQTRRREELINSSSRHPMFFMADDKDTLALASSLRDLTSSSRQARTGMWCALQVTLLHKDGVNVESDTEPDTDENETETEFDPEFDFDPPAQDLPSSMEDLDGKQLNESELCDS</sequence>
<dbReference type="GO" id="GO:0048255">
    <property type="term" value="P:mRNA stabilization"/>
    <property type="evidence" value="ECO:0007669"/>
    <property type="project" value="TreeGrafter"/>
</dbReference>
<dbReference type="GO" id="GO:0007141">
    <property type="term" value="P:male meiosis I"/>
    <property type="evidence" value="ECO:0007669"/>
    <property type="project" value="TreeGrafter"/>
</dbReference>
<dbReference type="OrthoDB" id="5978002at2759"/>
<evidence type="ECO:0000313" key="2">
    <source>
        <dbReference type="Proteomes" id="UP000515158"/>
    </source>
</evidence>
<dbReference type="Proteomes" id="UP000515158">
    <property type="component" value="Unplaced"/>
</dbReference>
<feature type="region of interest" description="Disordered" evidence="1">
    <location>
        <begin position="90"/>
        <end position="109"/>
    </location>
</feature>
<dbReference type="KEGG" id="tpal:117647597"/>
<dbReference type="PANTHER" id="PTHR33861:SF5">
    <property type="entry name" value="GAMMA-TUBULIN COMPLEX COMPONENT"/>
    <property type="match status" value="1"/>
</dbReference>
<feature type="compositionally biased region" description="Polar residues" evidence="1">
    <location>
        <begin position="1"/>
        <end position="12"/>
    </location>
</feature>
<protein>
    <submittedName>
        <fullName evidence="3">Meiosis-specific coiled-coil domain-containing protein MEIOC-like isoform X1</fullName>
    </submittedName>
</protein>
<proteinExistence type="predicted"/>
<evidence type="ECO:0000313" key="3">
    <source>
        <dbReference type="RefSeq" id="XP_034245323.1"/>
    </source>
</evidence>
<evidence type="ECO:0000256" key="1">
    <source>
        <dbReference type="SAM" id="MobiDB-lite"/>
    </source>
</evidence>
<dbReference type="GO" id="GO:0005634">
    <property type="term" value="C:nucleus"/>
    <property type="evidence" value="ECO:0007669"/>
    <property type="project" value="TreeGrafter"/>
</dbReference>
<dbReference type="InterPro" id="IPR027963">
    <property type="entry name" value="MEIOC"/>
</dbReference>
<dbReference type="Pfam" id="PF15189">
    <property type="entry name" value="MEIOC"/>
    <property type="match status" value="1"/>
</dbReference>
<organism evidence="3">
    <name type="scientific">Thrips palmi</name>
    <name type="common">Melon thrips</name>
    <dbReference type="NCBI Taxonomy" id="161013"/>
    <lineage>
        <taxon>Eukaryota</taxon>
        <taxon>Metazoa</taxon>
        <taxon>Ecdysozoa</taxon>
        <taxon>Arthropoda</taxon>
        <taxon>Hexapoda</taxon>
        <taxon>Insecta</taxon>
        <taxon>Pterygota</taxon>
        <taxon>Neoptera</taxon>
        <taxon>Paraneoptera</taxon>
        <taxon>Thysanoptera</taxon>
        <taxon>Terebrantia</taxon>
        <taxon>Thripoidea</taxon>
        <taxon>Thripidae</taxon>
        <taxon>Thrips</taxon>
    </lineage>
</organism>
<accession>A0A6P8YYT2</accession>
<dbReference type="GO" id="GO:0007144">
    <property type="term" value="P:female meiosis I"/>
    <property type="evidence" value="ECO:0007669"/>
    <property type="project" value="TreeGrafter"/>
</dbReference>
<feature type="region of interest" description="Disordered" evidence="1">
    <location>
        <begin position="616"/>
        <end position="669"/>
    </location>
</feature>
<feature type="region of interest" description="Disordered" evidence="1">
    <location>
        <begin position="1"/>
        <end position="38"/>
    </location>
</feature>
<gene>
    <name evidence="3" type="primary">LOC117647597</name>
</gene>
<dbReference type="RefSeq" id="XP_034245323.1">
    <property type="nucleotide sequence ID" value="XM_034389432.1"/>
</dbReference>
<feature type="region of interest" description="Disordered" evidence="1">
    <location>
        <begin position="472"/>
        <end position="499"/>
    </location>
</feature>
<name>A0A6P8YYT2_THRPL</name>
<keyword evidence="2" id="KW-1185">Reference proteome</keyword>
<dbReference type="AlphaFoldDB" id="A0A6P8YYT2"/>
<reference evidence="3" key="1">
    <citation type="submission" date="2025-08" db="UniProtKB">
        <authorList>
            <consortium name="RefSeq"/>
        </authorList>
    </citation>
    <scope>IDENTIFICATION</scope>
    <source>
        <tissue evidence="3">Total insect</tissue>
    </source>
</reference>
<feature type="compositionally biased region" description="Basic and acidic residues" evidence="1">
    <location>
        <begin position="472"/>
        <end position="484"/>
    </location>
</feature>
<dbReference type="GO" id="GO:0005737">
    <property type="term" value="C:cytoplasm"/>
    <property type="evidence" value="ECO:0007669"/>
    <property type="project" value="TreeGrafter"/>
</dbReference>
<feature type="compositionally biased region" description="Low complexity" evidence="1">
    <location>
        <begin position="14"/>
        <end position="35"/>
    </location>
</feature>
<dbReference type="InParanoid" id="A0A6P8YYT2"/>
<dbReference type="PANTHER" id="PTHR33861">
    <property type="entry name" value="PROTEIN CBG18333"/>
    <property type="match status" value="1"/>
</dbReference>
<feature type="compositionally biased region" description="Acidic residues" evidence="1">
    <location>
        <begin position="621"/>
        <end position="642"/>
    </location>
</feature>
<dbReference type="GeneID" id="117647597"/>